<evidence type="ECO:0000313" key="18">
    <source>
        <dbReference type="Proteomes" id="UP000705867"/>
    </source>
</evidence>
<dbReference type="PANTHER" id="PTHR47964:SF1">
    <property type="entry name" value="ATP-DEPENDENT DNA HELICASE HOMOLOG RECG, CHLOROPLASTIC"/>
    <property type="match status" value="1"/>
</dbReference>
<evidence type="ECO:0000259" key="16">
    <source>
        <dbReference type="PROSITE" id="PS51194"/>
    </source>
</evidence>
<dbReference type="Proteomes" id="UP000705867">
    <property type="component" value="Unassembled WGS sequence"/>
</dbReference>
<dbReference type="GO" id="GO:0005524">
    <property type="term" value="F:ATP binding"/>
    <property type="evidence" value="ECO:0007669"/>
    <property type="project" value="UniProtKB-UniRule"/>
</dbReference>
<feature type="coiled-coil region" evidence="14">
    <location>
        <begin position="461"/>
        <end position="488"/>
    </location>
</feature>
<dbReference type="InterPro" id="IPR037235">
    <property type="entry name" value="TRCF-like_C_D7"/>
</dbReference>
<evidence type="ECO:0000313" key="17">
    <source>
        <dbReference type="EMBL" id="MBZ0158224.1"/>
    </source>
</evidence>
<dbReference type="GO" id="GO:0016787">
    <property type="term" value="F:hydrolase activity"/>
    <property type="evidence" value="ECO:0007669"/>
    <property type="project" value="UniProtKB-KW"/>
</dbReference>
<dbReference type="Gene3D" id="3.90.1150.50">
    <property type="entry name" value="Transcription-repair-coupling factor, D7 domain"/>
    <property type="match status" value="1"/>
</dbReference>
<dbReference type="SMART" id="SM00490">
    <property type="entry name" value="HELICc"/>
    <property type="match status" value="1"/>
</dbReference>
<evidence type="ECO:0000256" key="6">
    <source>
        <dbReference type="ARBA" id="ARBA00022806"/>
    </source>
</evidence>
<comment type="function">
    <text evidence="13">Couples transcription and DNA repair by recognizing RNA polymerase (RNAP) stalled at DNA lesions. Mediates ATP-dependent release of RNAP and its truncated transcript from the DNA, and recruitment of nucleotide excision repair machinery to the damaged site.</text>
</comment>
<dbReference type="SMART" id="SM00982">
    <property type="entry name" value="TRCF"/>
    <property type="match status" value="1"/>
</dbReference>
<evidence type="ECO:0000256" key="1">
    <source>
        <dbReference type="ARBA" id="ARBA00004496"/>
    </source>
</evidence>
<evidence type="ECO:0000256" key="7">
    <source>
        <dbReference type="ARBA" id="ARBA00022840"/>
    </source>
</evidence>
<comment type="caution">
    <text evidence="17">The sequence shown here is derived from an EMBL/GenBank/DDBJ whole genome shotgun (WGS) entry which is preliminary data.</text>
</comment>
<dbReference type="InterPro" id="IPR041471">
    <property type="entry name" value="UvrB_inter"/>
</dbReference>
<dbReference type="InterPro" id="IPR047112">
    <property type="entry name" value="RecG/Mfd"/>
</dbReference>
<keyword evidence="9 13" id="KW-0234">DNA repair</keyword>
<keyword evidence="5 13" id="KW-0378">Hydrolase</keyword>
<keyword evidence="3 13" id="KW-0547">Nucleotide-binding</keyword>
<dbReference type="SUPFAM" id="SSF143517">
    <property type="entry name" value="TRCF domain-like"/>
    <property type="match status" value="1"/>
</dbReference>
<evidence type="ECO:0000256" key="8">
    <source>
        <dbReference type="ARBA" id="ARBA00023125"/>
    </source>
</evidence>
<evidence type="ECO:0000256" key="13">
    <source>
        <dbReference type="HAMAP-Rule" id="MF_00969"/>
    </source>
</evidence>
<keyword evidence="2 13" id="KW-0963">Cytoplasm</keyword>
<evidence type="ECO:0000256" key="10">
    <source>
        <dbReference type="ARBA" id="ARBA00061104"/>
    </source>
</evidence>
<evidence type="ECO:0000256" key="11">
    <source>
        <dbReference type="ARBA" id="ARBA00061399"/>
    </source>
</evidence>
<keyword evidence="7 13" id="KW-0067">ATP-binding</keyword>
<name>A0A953M3D5_9BACT</name>
<accession>A0A953M3D5</accession>
<dbReference type="NCBIfam" id="TIGR00580">
    <property type="entry name" value="mfd"/>
    <property type="match status" value="1"/>
</dbReference>
<dbReference type="SUPFAM" id="SSF52540">
    <property type="entry name" value="P-loop containing nucleoside triphosphate hydrolases"/>
    <property type="match status" value="4"/>
</dbReference>
<dbReference type="InterPro" id="IPR036101">
    <property type="entry name" value="CarD-like/TRCF_RID_sf"/>
</dbReference>
<dbReference type="EMBL" id="JAIOIV010000143">
    <property type="protein sequence ID" value="MBZ0158224.1"/>
    <property type="molecule type" value="Genomic_DNA"/>
</dbReference>
<evidence type="ECO:0000256" key="12">
    <source>
        <dbReference type="ARBA" id="ARBA00070128"/>
    </source>
</evidence>
<dbReference type="SMART" id="SM01058">
    <property type="entry name" value="CarD_TRCF"/>
    <property type="match status" value="1"/>
</dbReference>
<dbReference type="PROSITE" id="PS51192">
    <property type="entry name" value="HELICASE_ATP_BIND_1"/>
    <property type="match status" value="1"/>
</dbReference>
<dbReference type="GO" id="GO:0003684">
    <property type="term" value="F:damaged DNA binding"/>
    <property type="evidence" value="ECO:0007669"/>
    <property type="project" value="InterPro"/>
</dbReference>
<organism evidence="17 18">
    <name type="scientific">Candidatus Nitrobium versatile</name>
    <dbReference type="NCBI Taxonomy" id="2884831"/>
    <lineage>
        <taxon>Bacteria</taxon>
        <taxon>Pseudomonadati</taxon>
        <taxon>Nitrospirota</taxon>
        <taxon>Nitrospiria</taxon>
        <taxon>Nitrospirales</taxon>
        <taxon>Nitrospiraceae</taxon>
        <taxon>Candidatus Nitrobium</taxon>
    </lineage>
</organism>
<comment type="subcellular location">
    <subcellularLocation>
        <location evidence="1 13">Cytoplasm</location>
    </subcellularLocation>
</comment>
<dbReference type="PROSITE" id="PS51194">
    <property type="entry name" value="HELICASE_CTER"/>
    <property type="match status" value="1"/>
</dbReference>
<dbReference type="Pfam" id="PF02559">
    <property type="entry name" value="CarD_TRCF_RID"/>
    <property type="match status" value="1"/>
</dbReference>
<evidence type="ECO:0000256" key="2">
    <source>
        <dbReference type="ARBA" id="ARBA00022490"/>
    </source>
</evidence>
<reference evidence="17" key="1">
    <citation type="journal article" date="2021" name="bioRxiv">
        <title>Unraveling nitrogen, sulfur and carbon metabolic pathways and microbial community transcriptional responses to substrate deprivation and toxicity stresses in a bioreactor mimicking anoxic brackish coastal sediment conditions.</title>
        <authorList>
            <person name="Martins P.D."/>
            <person name="Echeveste M.J."/>
            <person name="Arshad A."/>
            <person name="Kurth J."/>
            <person name="Ouboter H."/>
            <person name="Jetten M.S.M."/>
            <person name="Welte C.U."/>
        </authorList>
    </citation>
    <scope>NUCLEOTIDE SEQUENCE</scope>
    <source>
        <strain evidence="17">MAG_39</strain>
    </source>
</reference>
<evidence type="ECO:0000256" key="14">
    <source>
        <dbReference type="SAM" id="Coils"/>
    </source>
</evidence>
<dbReference type="GO" id="GO:0006355">
    <property type="term" value="P:regulation of DNA-templated transcription"/>
    <property type="evidence" value="ECO:0007669"/>
    <property type="project" value="UniProtKB-UniRule"/>
</dbReference>
<dbReference type="InterPro" id="IPR001650">
    <property type="entry name" value="Helicase_C-like"/>
</dbReference>
<evidence type="ECO:0000256" key="3">
    <source>
        <dbReference type="ARBA" id="ARBA00022741"/>
    </source>
</evidence>
<dbReference type="Pfam" id="PF00271">
    <property type="entry name" value="Helicase_C"/>
    <property type="match status" value="1"/>
</dbReference>
<evidence type="ECO:0000256" key="9">
    <source>
        <dbReference type="ARBA" id="ARBA00023204"/>
    </source>
</evidence>
<dbReference type="PANTHER" id="PTHR47964">
    <property type="entry name" value="ATP-DEPENDENT DNA HELICASE HOMOLOG RECG, CHLOROPLASTIC"/>
    <property type="match status" value="1"/>
</dbReference>
<dbReference type="Gene3D" id="3.40.50.11180">
    <property type="match status" value="1"/>
</dbReference>
<dbReference type="GO" id="GO:0003678">
    <property type="term" value="F:DNA helicase activity"/>
    <property type="evidence" value="ECO:0007669"/>
    <property type="project" value="TreeGrafter"/>
</dbReference>
<dbReference type="Pfam" id="PF03461">
    <property type="entry name" value="TRCF"/>
    <property type="match status" value="1"/>
</dbReference>
<comment type="similarity">
    <text evidence="11 13">In the C-terminal section; belongs to the helicase family. RecG subfamily.</text>
</comment>
<evidence type="ECO:0000256" key="4">
    <source>
        <dbReference type="ARBA" id="ARBA00022763"/>
    </source>
</evidence>
<feature type="domain" description="Helicase C-terminal" evidence="16">
    <location>
        <begin position="711"/>
        <end position="865"/>
    </location>
</feature>
<protein>
    <recommendedName>
        <fullName evidence="12 13">Transcription-repair-coupling factor</fullName>
        <shortName evidence="13">TRCF</shortName>
        <ecNumber evidence="13">3.6.4.-</ecNumber>
    </recommendedName>
</protein>
<dbReference type="InterPro" id="IPR003711">
    <property type="entry name" value="CarD-like/TRCF_RID"/>
</dbReference>
<dbReference type="GO" id="GO:0005737">
    <property type="term" value="C:cytoplasm"/>
    <property type="evidence" value="ECO:0007669"/>
    <property type="project" value="UniProtKB-SubCell"/>
</dbReference>
<comment type="similarity">
    <text evidence="10 13">In the N-terminal section; belongs to the UvrB family.</text>
</comment>
<reference evidence="17" key="2">
    <citation type="submission" date="2021-08" db="EMBL/GenBank/DDBJ databases">
        <authorList>
            <person name="Dalcin Martins P."/>
        </authorList>
    </citation>
    <scope>NUCLEOTIDE SEQUENCE</scope>
    <source>
        <strain evidence="17">MAG_39</strain>
    </source>
</reference>
<dbReference type="InterPro" id="IPR005118">
    <property type="entry name" value="TRCF_C"/>
</dbReference>
<dbReference type="InterPro" id="IPR027417">
    <property type="entry name" value="P-loop_NTPase"/>
</dbReference>
<dbReference type="SUPFAM" id="SSF141259">
    <property type="entry name" value="CarD-like"/>
    <property type="match status" value="1"/>
</dbReference>
<keyword evidence="14" id="KW-0175">Coiled coil</keyword>
<dbReference type="Pfam" id="PF00270">
    <property type="entry name" value="DEAD"/>
    <property type="match status" value="1"/>
</dbReference>
<keyword evidence="8 13" id="KW-0238">DNA-binding</keyword>
<proteinExistence type="inferred from homology"/>
<dbReference type="Gene3D" id="3.30.2060.10">
    <property type="entry name" value="Penicillin-binding protein 1b domain"/>
    <property type="match status" value="1"/>
</dbReference>
<evidence type="ECO:0000259" key="15">
    <source>
        <dbReference type="PROSITE" id="PS51192"/>
    </source>
</evidence>
<dbReference type="EC" id="3.6.4.-" evidence="13"/>
<dbReference type="GO" id="GO:0000716">
    <property type="term" value="P:transcription-coupled nucleotide-excision repair, DNA damage recognition"/>
    <property type="evidence" value="ECO:0007669"/>
    <property type="project" value="UniProtKB-UniRule"/>
</dbReference>
<evidence type="ECO:0000256" key="5">
    <source>
        <dbReference type="ARBA" id="ARBA00022801"/>
    </source>
</evidence>
<sequence length="1078" mass="122436">MPTLYDLLKENILDLSRRLEESEVKRIYNLSLPYFALFLLFRREPFAVVEDSAEAAAALHADIQFLKSILPDAPESLRKTALFPPASTPESPGERARVLHTFMTGEEMSLITSKDACLTGFLSTEIEEKVLPLKRGAEMERGKLEAWLRDNGYKSVSVVMEQGEYSPRGWLFDIYPVTMDAPVRVEFFGDVIDLIRQFDIETQRSIKEVQEIHLLPAREEERTGNLIDDLREYRKMDLFVNSGAAEDREFQEKGGEPVLVSHRPFTGEGIDALEFPRTGLGILPEERKGIEDIPPALVKTGKRILAILPSDAQAVRLKEILFDGAVVAPLVKKRDVPSYEGNICITIGRLSSGVHLPELLILTDRDIFGERPTYRPIRKSKVSRLLLSIDDLKPGDYVVHKDHGIGRFAGIQRQRTDGSEEDLVSVDYANGRIYVPFHSIDRLQKYSAGEGHLPTLEKLGSRNWQKTKQKVRERVREMAEKLLKLYAERTVSRGFVFSDDTPLHLEFDDFFPYEETPDQVAAVEEIKKHMHSDQPMDMLVCGDVGYGKTEVAIRAAFRAVFDGKQVAVLVPTTLLAEQHYRNFRTRFSGFPVKIDYLSRFRDKEEARKCITAAARGEVDIVIGTHMLLNKKVQFHDLGLLIIDEEHRFGVAQKERLKELRKGVDVLTLTATPIPRTLQMSLSGIREITTIETPPEERLAVRSSVAVFNDRLIREAIERELGRGGQVFFVHNRIMDIDKMAASVQKLVPEAKVITAHGQMNETQMERIMLSFLHKETNVLVCTAIIGSGIDIPTANTIIVDRADTFGLSDLYQLRGRVGRGNTQAYAYFLIPGEDLITDDAKKRLQAIQEMSYLGAGFRLALKDLEIRGAGNLLGPEQSGYIHGVGFDLYMEMLEKAVAELKGEEIREEIDPQIRLHLSAFIPEEYISDITLRLSLYRRISSVKSTEALEDLRDEILDRFGPLPEEVTNLLHIIKVKILSKILFIVKVYDIDGRYRFLFLSDPGNQYRIPEDFFDRLLKILFEISSRPDPRRGKLKFLPDGFELDTRNLPVGDALARVEELLELLSEKMRGMDRGREIG</sequence>
<dbReference type="HAMAP" id="MF_00969">
    <property type="entry name" value="TRCF"/>
    <property type="match status" value="1"/>
</dbReference>
<dbReference type="FunFam" id="3.40.50.300:FF:000546">
    <property type="entry name" value="Transcription-repair-coupling factor"/>
    <property type="match status" value="1"/>
</dbReference>
<dbReference type="InterPro" id="IPR004576">
    <property type="entry name" value="Mfd"/>
</dbReference>
<dbReference type="InterPro" id="IPR011545">
    <property type="entry name" value="DEAD/DEAH_box_helicase_dom"/>
</dbReference>
<gene>
    <name evidence="13 17" type="primary">mfd</name>
    <name evidence="17" type="ORF">K8I29_18675</name>
</gene>
<dbReference type="AlphaFoldDB" id="A0A953M3D5"/>
<dbReference type="Pfam" id="PF17757">
    <property type="entry name" value="UvrB_inter"/>
    <property type="match status" value="1"/>
</dbReference>
<dbReference type="Gene3D" id="2.40.10.170">
    <property type="match status" value="1"/>
</dbReference>
<dbReference type="SMART" id="SM00487">
    <property type="entry name" value="DEXDc"/>
    <property type="match status" value="1"/>
</dbReference>
<keyword evidence="4 13" id="KW-0227">DNA damage</keyword>
<feature type="domain" description="Helicase ATP-binding" evidence="15">
    <location>
        <begin position="529"/>
        <end position="690"/>
    </location>
</feature>
<dbReference type="Gene3D" id="3.40.50.300">
    <property type="entry name" value="P-loop containing nucleotide triphosphate hydrolases"/>
    <property type="match status" value="2"/>
</dbReference>
<keyword evidence="6" id="KW-0347">Helicase</keyword>
<dbReference type="InterPro" id="IPR014001">
    <property type="entry name" value="Helicase_ATP-bd"/>
</dbReference>
<dbReference type="CDD" id="cd17991">
    <property type="entry name" value="DEXHc_TRCF"/>
    <property type="match status" value="1"/>
</dbReference>